<dbReference type="Proteomes" id="UP000297452">
    <property type="component" value="Unassembled WGS sequence"/>
</dbReference>
<proteinExistence type="predicted"/>
<keyword evidence="2" id="KW-1185">Reference proteome</keyword>
<protein>
    <submittedName>
        <fullName evidence="1">Uncharacterized protein</fullName>
    </submittedName>
</protein>
<dbReference type="AlphaFoldDB" id="A0A4Z1HWU5"/>
<dbReference type="EMBL" id="PQXJ01000373">
    <property type="protein sequence ID" value="TGO50980.1"/>
    <property type="molecule type" value="Genomic_DNA"/>
</dbReference>
<gene>
    <name evidence="1" type="ORF">BOTNAR_0373g00120</name>
</gene>
<evidence type="ECO:0000313" key="2">
    <source>
        <dbReference type="Proteomes" id="UP000297452"/>
    </source>
</evidence>
<sequence>MTDYHVAVQDREGEGDALYLTCWQDLGSGKSARDFNWQNAIANVTSQDRQGSDKVSRFAYEHGSVCEAFERVSGEEYKVDESMRKQDWEAVNRYPVSRTRNVQRKGEKREKTHPLKILTVKDDSNIRSWIG</sequence>
<reference evidence="1 2" key="1">
    <citation type="submission" date="2017-12" db="EMBL/GenBank/DDBJ databases">
        <title>Comparative genomics of Botrytis spp.</title>
        <authorList>
            <person name="Valero-Jimenez C.A."/>
            <person name="Tapia P."/>
            <person name="Veloso J."/>
            <person name="Silva-Moreno E."/>
            <person name="Staats M."/>
            <person name="Valdes J.H."/>
            <person name="Van Kan J.A.L."/>
        </authorList>
    </citation>
    <scope>NUCLEOTIDE SEQUENCE [LARGE SCALE GENOMIC DNA]</scope>
    <source>
        <strain evidence="1 2">MUCL2120</strain>
    </source>
</reference>
<dbReference type="OrthoDB" id="3766406at2759"/>
<accession>A0A4Z1HWU5</accession>
<name>A0A4Z1HWU5_9HELO</name>
<comment type="caution">
    <text evidence="1">The sequence shown here is derived from an EMBL/GenBank/DDBJ whole genome shotgun (WGS) entry which is preliminary data.</text>
</comment>
<evidence type="ECO:0000313" key="1">
    <source>
        <dbReference type="EMBL" id="TGO50980.1"/>
    </source>
</evidence>
<organism evidence="1 2">
    <name type="scientific">Botryotinia narcissicola</name>
    <dbReference type="NCBI Taxonomy" id="278944"/>
    <lineage>
        <taxon>Eukaryota</taxon>
        <taxon>Fungi</taxon>
        <taxon>Dikarya</taxon>
        <taxon>Ascomycota</taxon>
        <taxon>Pezizomycotina</taxon>
        <taxon>Leotiomycetes</taxon>
        <taxon>Helotiales</taxon>
        <taxon>Sclerotiniaceae</taxon>
        <taxon>Botryotinia</taxon>
    </lineage>
</organism>